<dbReference type="GO" id="GO:0015192">
    <property type="term" value="F:L-phenylalanine transmembrane transporter activity"/>
    <property type="evidence" value="ECO:0007669"/>
    <property type="project" value="TreeGrafter"/>
</dbReference>
<dbReference type="Proteomes" id="UP000186102">
    <property type="component" value="Unassembled WGS sequence"/>
</dbReference>
<keyword evidence="7 10" id="KW-1133">Transmembrane helix</keyword>
<protein>
    <submittedName>
        <fullName evidence="11">High-affinity branched-chain amino acid transport system permease protein LivH</fullName>
    </submittedName>
</protein>
<keyword evidence="2" id="KW-0813">Transport</keyword>
<evidence type="ECO:0000256" key="1">
    <source>
        <dbReference type="ARBA" id="ARBA00004651"/>
    </source>
</evidence>
<evidence type="ECO:0000256" key="4">
    <source>
        <dbReference type="ARBA" id="ARBA00022519"/>
    </source>
</evidence>
<dbReference type="GO" id="GO:0005304">
    <property type="term" value="F:L-valine transmembrane transporter activity"/>
    <property type="evidence" value="ECO:0007669"/>
    <property type="project" value="TreeGrafter"/>
</dbReference>
<evidence type="ECO:0000256" key="8">
    <source>
        <dbReference type="ARBA" id="ARBA00023136"/>
    </source>
</evidence>
<evidence type="ECO:0000256" key="6">
    <source>
        <dbReference type="ARBA" id="ARBA00022970"/>
    </source>
</evidence>
<feature type="transmembrane region" description="Helical" evidence="10">
    <location>
        <begin position="150"/>
        <end position="174"/>
    </location>
</feature>
<keyword evidence="6" id="KW-0029">Amino-acid transport</keyword>
<feature type="transmembrane region" description="Helical" evidence="10">
    <location>
        <begin position="22"/>
        <end position="42"/>
    </location>
</feature>
<keyword evidence="4" id="KW-0997">Cell inner membrane</keyword>
<feature type="transmembrane region" description="Helical" evidence="10">
    <location>
        <begin position="257"/>
        <end position="277"/>
    </location>
</feature>
<keyword evidence="12" id="KW-1185">Reference proteome</keyword>
<feature type="transmembrane region" description="Helical" evidence="10">
    <location>
        <begin position="283"/>
        <end position="302"/>
    </location>
</feature>
<dbReference type="PANTHER" id="PTHR11795">
    <property type="entry name" value="BRANCHED-CHAIN AMINO ACID TRANSPORT SYSTEM PERMEASE PROTEIN LIVH"/>
    <property type="match status" value="1"/>
</dbReference>
<comment type="similarity">
    <text evidence="9">Belongs to the binding-protein-dependent transport system permease family. LivHM subfamily.</text>
</comment>
<evidence type="ECO:0000256" key="2">
    <source>
        <dbReference type="ARBA" id="ARBA00022448"/>
    </source>
</evidence>
<keyword evidence="8 10" id="KW-0472">Membrane</keyword>
<accession>A0A1Q8QV22</accession>
<dbReference type="InterPro" id="IPR001851">
    <property type="entry name" value="ABC_transp_permease"/>
</dbReference>
<proteinExistence type="inferred from homology"/>
<evidence type="ECO:0000256" key="3">
    <source>
        <dbReference type="ARBA" id="ARBA00022475"/>
    </source>
</evidence>
<evidence type="ECO:0000256" key="9">
    <source>
        <dbReference type="ARBA" id="ARBA00037998"/>
    </source>
</evidence>
<evidence type="ECO:0000256" key="10">
    <source>
        <dbReference type="SAM" id="Phobius"/>
    </source>
</evidence>
<dbReference type="AlphaFoldDB" id="A0A1Q8QV22"/>
<sequence>MNLNAIFQFLTGMDLSTFFQHLANGISLGSLYALVAIGYTMVYGTLRLINFAHGDVFMMTTYFAFYGVSTFMLPWYVSFILAIILTAALGMLLEIGAYRPLRDAPKISIMISAIGASFLLENLAVVLFGGRPKAFPSVKLLTDSIQLGTVSIQKLTFVIPIVTIIFLVGLLYLINHTKTGMAMRAVAKDYETAGIMGVNVNKTISQTFAIGSMLAAVGGIMWGLKFPQIAPLMGVMPGLKAFIAAVIGGIGNIKGAVIGGFILGIGEILIVAFLPSLSGYRDAFAFVFLIVILLFKPTGITGEKIAEKV</sequence>
<reference evidence="11 12" key="1">
    <citation type="submission" date="2016-09" db="EMBL/GenBank/DDBJ databases">
        <title>Complete genome of Desulfosporosinus sp. OL.</title>
        <authorList>
            <person name="Mardanov A."/>
            <person name="Beletsky A."/>
            <person name="Panova A."/>
            <person name="Karnachuk O."/>
            <person name="Ravin N."/>
        </authorList>
    </citation>
    <scope>NUCLEOTIDE SEQUENCE [LARGE SCALE GENOMIC DNA]</scope>
    <source>
        <strain evidence="11 12">OL</strain>
    </source>
</reference>
<keyword evidence="3" id="KW-1003">Cell membrane</keyword>
<dbReference type="GO" id="GO:0015808">
    <property type="term" value="P:L-alanine transport"/>
    <property type="evidence" value="ECO:0007669"/>
    <property type="project" value="TreeGrafter"/>
</dbReference>
<name>A0A1Q8QV22_9FIRM</name>
<comment type="subcellular location">
    <subcellularLocation>
        <location evidence="1">Cell membrane</location>
        <topology evidence="1">Multi-pass membrane protein</topology>
    </subcellularLocation>
</comment>
<dbReference type="PANTHER" id="PTHR11795:SF371">
    <property type="entry name" value="HIGH-AFFINITY BRANCHED-CHAIN AMINO ACID TRANSPORT SYSTEM PERMEASE PROTEIN LIVH"/>
    <property type="match status" value="1"/>
</dbReference>
<dbReference type="CDD" id="cd06582">
    <property type="entry name" value="TM_PBP1_LivH_like"/>
    <property type="match status" value="1"/>
</dbReference>
<dbReference type="GO" id="GO:0005886">
    <property type="term" value="C:plasma membrane"/>
    <property type="evidence" value="ECO:0007669"/>
    <property type="project" value="UniProtKB-SubCell"/>
</dbReference>
<comment type="caution">
    <text evidence="11">The sequence shown here is derived from an EMBL/GenBank/DDBJ whole genome shotgun (WGS) entry which is preliminary data.</text>
</comment>
<evidence type="ECO:0000313" key="11">
    <source>
        <dbReference type="EMBL" id="OLN31187.1"/>
    </source>
</evidence>
<feature type="transmembrane region" description="Helical" evidence="10">
    <location>
        <begin position="107"/>
        <end position="130"/>
    </location>
</feature>
<evidence type="ECO:0000256" key="5">
    <source>
        <dbReference type="ARBA" id="ARBA00022692"/>
    </source>
</evidence>
<dbReference type="Pfam" id="PF02653">
    <property type="entry name" value="BPD_transp_2"/>
    <property type="match status" value="1"/>
</dbReference>
<dbReference type="InterPro" id="IPR052157">
    <property type="entry name" value="BCAA_transport_permease"/>
</dbReference>
<feature type="transmembrane region" description="Helical" evidence="10">
    <location>
        <begin position="229"/>
        <end position="250"/>
    </location>
</feature>
<dbReference type="EMBL" id="MLBF01000020">
    <property type="protein sequence ID" value="OLN31187.1"/>
    <property type="molecule type" value="Genomic_DNA"/>
</dbReference>
<dbReference type="GO" id="GO:0042941">
    <property type="term" value="P:D-alanine transmembrane transport"/>
    <property type="evidence" value="ECO:0007669"/>
    <property type="project" value="TreeGrafter"/>
</dbReference>
<dbReference type="GO" id="GO:1903806">
    <property type="term" value="P:L-isoleucine import across plasma membrane"/>
    <property type="evidence" value="ECO:0007669"/>
    <property type="project" value="TreeGrafter"/>
</dbReference>
<dbReference type="GO" id="GO:0015190">
    <property type="term" value="F:L-leucine transmembrane transporter activity"/>
    <property type="evidence" value="ECO:0007669"/>
    <property type="project" value="TreeGrafter"/>
</dbReference>
<keyword evidence="5 10" id="KW-0812">Transmembrane</keyword>
<dbReference type="GO" id="GO:0015188">
    <property type="term" value="F:L-isoleucine transmembrane transporter activity"/>
    <property type="evidence" value="ECO:0007669"/>
    <property type="project" value="TreeGrafter"/>
</dbReference>
<dbReference type="STRING" id="1888891.DSOL_2797"/>
<organism evidence="11 12">
    <name type="scientific">Desulfosporosinus metallidurans</name>
    <dbReference type="NCBI Taxonomy" id="1888891"/>
    <lineage>
        <taxon>Bacteria</taxon>
        <taxon>Bacillati</taxon>
        <taxon>Bacillota</taxon>
        <taxon>Clostridia</taxon>
        <taxon>Eubacteriales</taxon>
        <taxon>Desulfitobacteriaceae</taxon>
        <taxon>Desulfosporosinus</taxon>
    </lineage>
</organism>
<gene>
    <name evidence="11" type="ORF">DSOL_2797</name>
</gene>
<feature type="transmembrane region" description="Helical" evidence="10">
    <location>
        <begin position="204"/>
        <end position="223"/>
    </location>
</feature>
<evidence type="ECO:0000313" key="12">
    <source>
        <dbReference type="Proteomes" id="UP000186102"/>
    </source>
</evidence>
<evidence type="ECO:0000256" key="7">
    <source>
        <dbReference type="ARBA" id="ARBA00022989"/>
    </source>
</evidence>